<keyword evidence="2" id="KW-1185">Reference proteome</keyword>
<sequence length="187" mass="19556">MPGVSLPLNTTSLPLNASWSAGLMATGRRLAVSTKHNRFVAMGCNLLASLVIDSDASDSVSSYVSVCAALCSGGSEVSDTSCSGVGCCHTPIALGLPSYMVQLSELAVESSGVGAISAFGVGLAALFIADQEWFSRKGPLLQLDYFGDQQRTIDTEISTNANIQIFTHAMEPVSICQGPVLIKEKHQ</sequence>
<dbReference type="PANTHER" id="PTHR33491">
    <property type="entry name" value="OSJNBA0016N04.9 PROTEIN"/>
    <property type="match status" value="1"/>
</dbReference>
<organism evidence="1 2">
    <name type="scientific">Panicum miliaceum</name>
    <name type="common">Proso millet</name>
    <name type="synonym">Broomcorn millet</name>
    <dbReference type="NCBI Taxonomy" id="4540"/>
    <lineage>
        <taxon>Eukaryota</taxon>
        <taxon>Viridiplantae</taxon>
        <taxon>Streptophyta</taxon>
        <taxon>Embryophyta</taxon>
        <taxon>Tracheophyta</taxon>
        <taxon>Spermatophyta</taxon>
        <taxon>Magnoliopsida</taxon>
        <taxon>Liliopsida</taxon>
        <taxon>Poales</taxon>
        <taxon>Poaceae</taxon>
        <taxon>PACMAD clade</taxon>
        <taxon>Panicoideae</taxon>
        <taxon>Panicodae</taxon>
        <taxon>Paniceae</taxon>
        <taxon>Panicinae</taxon>
        <taxon>Panicum</taxon>
        <taxon>Panicum sect. Panicum</taxon>
    </lineage>
</organism>
<gene>
    <name evidence="1" type="ORF">C2845_PM16G22210</name>
</gene>
<evidence type="ECO:0000313" key="1">
    <source>
        <dbReference type="EMBL" id="RLM65929.1"/>
    </source>
</evidence>
<proteinExistence type="predicted"/>
<name>A0A3L6PZI6_PANMI</name>
<dbReference type="STRING" id="4540.A0A3L6PZI6"/>
<dbReference type="OrthoDB" id="691538at2759"/>
<comment type="caution">
    <text evidence="1">The sequence shown here is derived from an EMBL/GenBank/DDBJ whole genome shotgun (WGS) entry which is preliminary data.</text>
</comment>
<dbReference type="EMBL" id="PQIB02000015">
    <property type="protein sequence ID" value="RLM65929.1"/>
    <property type="molecule type" value="Genomic_DNA"/>
</dbReference>
<dbReference type="Proteomes" id="UP000275267">
    <property type="component" value="Unassembled WGS sequence"/>
</dbReference>
<accession>A0A3L6PZI6</accession>
<dbReference type="AlphaFoldDB" id="A0A3L6PZI6"/>
<protein>
    <submittedName>
        <fullName evidence="1">Uncharacterized protein</fullName>
    </submittedName>
</protein>
<reference evidence="2" key="1">
    <citation type="journal article" date="2019" name="Nat. Commun.">
        <title>The genome of broomcorn millet.</title>
        <authorList>
            <person name="Zou C."/>
            <person name="Miki D."/>
            <person name="Li D."/>
            <person name="Tang Q."/>
            <person name="Xiao L."/>
            <person name="Rajput S."/>
            <person name="Deng P."/>
            <person name="Jia W."/>
            <person name="Huang R."/>
            <person name="Zhang M."/>
            <person name="Sun Y."/>
            <person name="Hu J."/>
            <person name="Fu X."/>
            <person name="Schnable P.S."/>
            <person name="Li F."/>
            <person name="Zhang H."/>
            <person name="Feng B."/>
            <person name="Zhu X."/>
            <person name="Liu R."/>
            <person name="Schnable J.C."/>
            <person name="Zhu J.-K."/>
            <person name="Zhang H."/>
        </authorList>
    </citation>
    <scope>NUCLEOTIDE SEQUENCE [LARGE SCALE GENOMIC DNA]</scope>
</reference>
<evidence type="ECO:0000313" key="2">
    <source>
        <dbReference type="Proteomes" id="UP000275267"/>
    </source>
</evidence>